<accession>A0AAV1R5R8</accession>
<organism evidence="2 3">
    <name type="scientific">Dovyalis caffra</name>
    <dbReference type="NCBI Taxonomy" id="77055"/>
    <lineage>
        <taxon>Eukaryota</taxon>
        <taxon>Viridiplantae</taxon>
        <taxon>Streptophyta</taxon>
        <taxon>Embryophyta</taxon>
        <taxon>Tracheophyta</taxon>
        <taxon>Spermatophyta</taxon>
        <taxon>Magnoliopsida</taxon>
        <taxon>eudicotyledons</taxon>
        <taxon>Gunneridae</taxon>
        <taxon>Pentapetalae</taxon>
        <taxon>rosids</taxon>
        <taxon>fabids</taxon>
        <taxon>Malpighiales</taxon>
        <taxon>Salicaceae</taxon>
        <taxon>Flacourtieae</taxon>
        <taxon>Dovyalis</taxon>
    </lineage>
</organism>
<name>A0AAV1R5R8_9ROSI</name>
<comment type="caution">
    <text evidence="2">The sequence shown here is derived from an EMBL/GenBank/DDBJ whole genome shotgun (WGS) entry which is preliminary data.</text>
</comment>
<dbReference type="EMBL" id="CAWUPB010000903">
    <property type="protein sequence ID" value="CAK7328748.1"/>
    <property type="molecule type" value="Genomic_DNA"/>
</dbReference>
<evidence type="ECO:0000313" key="3">
    <source>
        <dbReference type="Proteomes" id="UP001314170"/>
    </source>
</evidence>
<protein>
    <submittedName>
        <fullName evidence="2">Uncharacterized protein</fullName>
    </submittedName>
</protein>
<evidence type="ECO:0000313" key="2">
    <source>
        <dbReference type="EMBL" id="CAK7328748.1"/>
    </source>
</evidence>
<proteinExistence type="predicted"/>
<gene>
    <name evidence="2" type="ORF">DCAF_LOCUS6483</name>
</gene>
<evidence type="ECO:0000256" key="1">
    <source>
        <dbReference type="SAM" id="MobiDB-lite"/>
    </source>
</evidence>
<keyword evidence="3" id="KW-1185">Reference proteome</keyword>
<dbReference type="AlphaFoldDB" id="A0AAV1R5R8"/>
<reference evidence="2 3" key="1">
    <citation type="submission" date="2024-01" db="EMBL/GenBank/DDBJ databases">
        <authorList>
            <person name="Waweru B."/>
        </authorList>
    </citation>
    <scope>NUCLEOTIDE SEQUENCE [LARGE SCALE GENOMIC DNA]</scope>
</reference>
<feature type="region of interest" description="Disordered" evidence="1">
    <location>
        <begin position="40"/>
        <end position="67"/>
    </location>
</feature>
<sequence length="265" mass="30233">MELLRTAVGYFVDRKSRSQSEPPILSPYVGDVLTELITESAGDSWPAPGTRSGKKASPEPPSSDVDYVPPRPHLNYFALAYRVKLPLRTNERVETCPVFFLRCERKGRYANTGVEDLDGTQSNHKKEYPILIQILSRWMGSMGQDKEKLRTHQSKRKRLLETFYALGWCPFSLLSDSTSELDPLPIRKCVRHSKRQDRTTSAESHPAAGIGNCGISGFRLLQRRQFIRSRILKPQTLSVNNIEKIRTKELELSSIFNSRKKILRS</sequence>
<dbReference type="Proteomes" id="UP001314170">
    <property type="component" value="Unassembled WGS sequence"/>
</dbReference>